<dbReference type="Proteomes" id="UP000192927">
    <property type="component" value="Unassembled WGS sequence"/>
</dbReference>
<reference evidence="4" key="2">
    <citation type="submission" date="2017-03" db="EMBL/GenBank/DDBJ databases">
        <authorList>
            <person name="Sharma R."/>
            <person name="Thines M."/>
        </authorList>
    </citation>
    <scope>NUCLEOTIDE SEQUENCE [LARGE SCALE GENOMIC DNA]</scope>
</reference>
<organism evidence="3 4">
    <name type="scientific">Lasallia pustulata</name>
    <dbReference type="NCBI Taxonomy" id="136370"/>
    <lineage>
        <taxon>Eukaryota</taxon>
        <taxon>Fungi</taxon>
        <taxon>Dikarya</taxon>
        <taxon>Ascomycota</taxon>
        <taxon>Pezizomycotina</taxon>
        <taxon>Lecanoromycetes</taxon>
        <taxon>OSLEUM clade</taxon>
        <taxon>Umbilicariomycetidae</taxon>
        <taxon>Umbilicariales</taxon>
        <taxon>Umbilicariaceae</taxon>
        <taxon>Lasallia</taxon>
    </lineage>
</organism>
<dbReference type="SUPFAM" id="SSF55729">
    <property type="entry name" value="Acyl-CoA N-acyltransferases (Nat)"/>
    <property type="match status" value="1"/>
</dbReference>
<accession>A0A1W5CZS3</accession>
<keyword evidence="4" id="KW-1185">Reference proteome</keyword>
<keyword evidence="3" id="KW-0012">Acyltransferase</keyword>
<reference evidence="2 5" key="3">
    <citation type="submission" date="2019-09" db="EMBL/GenBank/DDBJ databases">
        <title>The hologenome of the rock-dwelling lichen Lasallia pustulata.</title>
        <authorList>
            <person name="Greshake Tzovaras B."/>
            <person name="Segers F."/>
            <person name="Bicker A."/>
            <person name="Dal Grande F."/>
            <person name="Otte J."/>
            <person name="Hankeln T."/>
            <person name="Schmitt I."/>
            <person name="Ebersberger I."/>
        </authorList>
    </citation>
    <scope>NUCLEOTIDE SEQUENCE [LARGE SCALE GENOMIC DNA]</scope>
    <source>
        <strain evidence="2">A1-1</strain>
    </source>
</reference>
<evidence type="ECO:0000313" key="5">
    <source>
        <dbReference type="Proteomes" id="UP000324767"/>
    </source>
</evidence>
<sequence length="236" mass="27646">MPFDLQDVDIPADFEELIACEWAAYETPHQTFFRLFCPITGSGPDARAESLREATKRQLDWHRSDPTSYWQKVTDRDTGKIVAAALWKICETNPFEHADTHSEAYWFPEGGQRDFVNKALEQFDAPRAKMAPRPQLYLNIIFTHPDYRRRGVGTMIMEWGIRKADQMGVEMWLDATVYGVPLYKKHGLRVVNENNLHPETQSPDNEWRKIEHELMPMTMWQMWRPIGGKFDEKETV</sequence>
<dbReference type="PROSITE" id="PS51186">
    <property type="entry name" value="GNAT"/>
    <property type="match status" value="1"/>
</dbReference>
<dbReference type="EMBL" id="VXIT01000003">
    <property type="protein sequence ID" value="KAA6413952.1"/>
    <property type="molecule type" value="Genomic_DNA"/>
</dbReference>
<evidence type="ECO:0000259" key="1">
    <source>
        <dbReference type="PROSITE" id="PS51186"/>
    </source>
</evidence>
<dbReference type="EMBL" id="FWEW01001042">
    <property type="protein sequence ID" value="SLM36311.1"/>
    <property type="molecule type" value="Genomic_DNA"/>
</dbReference>
<evidence type="ECO:0000313" key="4">
    <source>
        <dbReference type="Proteomes" id="UP000192927"/>
    </source>
</evidence>
<dbReference type="CDD" id="cd04301">
    <property type="entry name" value="NAT_SF"/>
    <property type="match status" value="1"/>
</dbReference>
<name>A0A1W5CZS3_9LECA</name>
<dbReference type="PANTHER" id="PTHR42791:SF5">
    <property type="entry name" value="HYPOTHETICAL ACETYLTRANSFERASE (EUROFUNG)"/>
    <property type="match status" value="1"/>
</dbReference>
<dbReference type="InterPro" id="IPR000182">
    <property type="entry name" value="GNAT_dom"/>
</dbReference>
<reference evidence="3" key="1">
    <citation type="submission" date="2017-03" db="EMBL/GenBank/DDBJ databases">
        <authorList>
            <person name="Afonso C.L."/>
            <person name="Miller P.J."/>
            <person name="Scott M.A."/>
            <person name="Spackman E."/>
            <person name="Goraichik I."/>
            <person name="Dimitrov K.M."/>
            <person name="Suarez D.L."/>
            <person name="Swayne D.E."/>
        </authorList>
    </citation>
    <scope>NUCLEOTIDE SEQUENCE [LARGE SCALE GENOMIC DNA]</scope>
</reference>
<dbReference type="InterPro" id="IPR052523">
    <property type="entry name" value="Trichothecene_AcTrans"/>
</dbReference>
<feature type="domain" description="N-acetyltransferase" evidence="1">
    <location>
        <begin position="73"/>
        <end position="220"/>
    </location>
</feature>
<dbReference type="PANTHER" id="PTHR42791">
    <property type="entry name" value="GNAT FAMILY ACETYLTRANSFERASE"/>
    <property type="match status" value="1"/>
</dbReference>
<evidence type="ECO:0000313" key="3">
    <source>
        <dbReference type="EMBL" id="SLM36311.1"/>
    </source>
</evidence>
<dbReference type="Gene3D" id="3.40.630.30">
    <property type="match status" value="1"/>
</dbReference>
<dbReference type="OrthoDB" id="410198at2759"/>
<protein>
    <submittedName>
        <fullName evidence="3">Acyl-n-acyltransferases</fullName>
    </submittedName>
    <submittedName>
        <fullName evidence="2">GNAT family acetyltransferase</fullName>
    </submittedName>
</protein>
<gene>
    <name evidence="2" type="ORF">FRX48_02314</name>
</gene>
<dbReference type="Proteomes" id="UP000324767">
    <property type="component" value="Unassembled WGS sequence"/>
</dbReference>
<proteinExistence type="predicted"/>
<dbReference type="InterPro" id="IPR016181">
    <property type="entry name" value="Acyl_CoA_acyltransferase"/>
</dbReference>
<evidence type="ECO:0000313" key="2">
    <source>
        <dbReference type="EMBL" id="KAA6413952.1"/>
    </source>
</evidence>
<dbReference type="Pfam" id="PF00583">
    <property type="entry name" value="Acetyltransf_1"/>
    <property type="match status" value="1"/>
</dbReference>
<dbReference type="GO" id="GO:0016747">
    <property type="term" value="F:acyltransferase activity, transferring groups other than amino-acyl groups"/>
    <property type="evidence" value="ECO:0007669"/>
    <property type="project" value="InterPro"/>
</dbReference>
<keyword evidence="3" id="KW-0808">Transferase</keyword>
<dbReference type="AlphaFoldDB" id="A0A1W5CZS3"/>